<dbReference type="OrthoDB" id="9808142at2"/>
<dbReference type="GO" id="GO:0008794">
    <property type="term" value="F:arsenate reductase (glutaredoxin) activity"/>
    <property type="evidence" value="ECO:0007669"/>
    <property type="project" value="InterPro"/>
</dbReference>
<comment type="similarity">
    <text evidence="1 3">Belongs to the ArsC family.</text>
</comment>
<name>A0A2S0RES2_9FLAO</name>
<dbReference type="CDD" id="cd03034">
    <property type="entry name" value="ArsC_ArsC"/>
    <property type="match status" value="1"/>
</dbReference>
<sequence length="114" mass="12942">MIQVYHNPKCSKSRECLAVLDASGHDCEIVKYLEETPDESEIKTLVEKLGIKPIDLIRTKEPLWKEKFQGRKLTSAQIIKAIVKNPILLERPIVIHGDKAIIGRPVDRVFDIIG</sequence>
<dbReference type="RefSeq" id="WP_108369797.1">
    <property type="nucleotide sequence ID" value="NZ_CP028811.1"/>
</dbReference>
<organism evidence="4 5">
    <name type="scientific">Flavobacterium magnum</name>
    <dbReference type="NCBI Taxonomy" id="2162713"/>
    <lineage>
        <taxon>Bacteria</taxon>
        <taxon>Pseudomonadati</taxon>
        <taxon>Bacteroidota</taxon>
        <taxon>Flavobacteriia</taxon>
        <taxon>Flavobacteriales</taxon>
        <taxon>Flavobacteriaceae</taxon>
        <taxon>Flavobacterium</taxon>
    </lineage>
</organism>
<dbReference type="SUPFAM" id="SSF52833">
    <property type="entry name" value="Thioredoxin-like"/>
    <property type="match status" value="1"/>
</dbReference>
<dbReference type="NCBIfam" id="TIGR00014">
    <property type="entry name" value="arsC"/>
    <property type="match status" value="1"/>
</dbReference>
<dbReference type="AlphaFoldDB" id="A0A2S0RES2"/>
<evidence type="ECO:0000313" key="5">
    <source>
        <dbReference type="Proteomes" id="UP000244193"/>
    </source>
</evidence>
<dbReference type="Pfam" id="PF03960">
    <property type="entry name" value="ArsC"/>
    <property type="match status" value="1"/>
</dbReference>
<keyword evidence="2" id="KW-0560">Oxidoreductase</keyword>
<dbReference type="Proteomes" id="UP000244193">
    <property type="component" value="Chromosome"/>
</dbReference>
<dbReference type="Gene3D" id="3.40.30.10">
    <property type="entry name" value="Glutaredoxin"/>
    <property type="match status" value="1"/>
</dbReference>
<gene>
    <name evidence="4" type="primary">arsC</name>
    <name evidence="4" type="ORF">HYN48_03410</name>
</gene>
<dbReference type="PANTHER" id="PTHR30041">
    <property type="entry name" value="ARSENATE REDUCTASE"/>
    <property type="match status" value="1"/>
</dbReference>
<protein>
    <submittedName>
        <fullName evidence="4">Arsenate reductase (Glutaredoxin)</fullName>
    </submittedName>
</protein>
<dbReference type="PROSITE" id="PS51353">
    <property type="entry name" value="ARSC"/>
    <property type="match status" value="1"/>
</dbReference>
<dbReference type="PANTHER" id="PTHR30041:SF4">
    <property type="entry name" value="ARSENATE REDUCTASE"/>
    <property type="match status" value="1"/>
</dbReference>
<evidence type="ECO:0000256" key="2">
    <source>
        <dbReference type="ARBA" id="ARBA00023002"/>
    </source>
</evidence>
<accession>A0A2S0RES2</accession>
<dbReference type="InterPro" id="IPR006659">
    <property type="entry name" value="Arsenate_reductase"/>
</dbReference>
<dbReference type="KEGG" id="fmg:HYN48_03410"/>
<evidence type="ECO:0000256" key="3">
    <source>
        <dbReference type="PROSITE-ProRule" id="PRU01282"/>
    </source>
</evidence>
<dbReference type="EMBL" id="CP028811">
    <property type="protein sequence ID" value="AWA29212.1"/>
    <property type="molecule type" value="Genomic_DNA"/>
</dbReference>
<reference evidence="4 5" key="1">
    <citation type="submission" date="2018-04" db="EMBL/GenBank/DDBJ databases">
        <title>Genome sequencing of Flavobacterium sp. HYN0048.</title>
        <authorList>
            <person name="Yi H."/>
            <person name="Baek C."/>
        </authorList>
    </citation>
    <scope>NUCLEOTIDE SEQUENCE [LARGE SCALE GENOMIC DNA]</scope>
    <source>
        <strain evidence="4 5">HYN0048</strain>
    </source>
</reference>
<dbReference type="InterPro" id="IPR036249">
    <property type="entry name" value="Thioredoxin-like_sf"/>
</dbReference>
<proteinExistence type="inferred from homology"/>
<evidence type="ECO:0000256" key="1">
    <source>
        <dbReference type="ARBA" id="ARBA00007198"/>
    </source>
</evidence>
<evidence type="ECO:0000313" key="4">
    <source>
        <dbReference type="EMBL" id="AWA29212.1"/>
    </source>
</evidence>
<dbReference type="InterPro" id="IPR006660">
    <property type="entry name" value="Arsenate_reductase-like"/>
</dbReference>
<keyword evidence="5" id="KW-1185">Reference proteome</keyword>